<comment type="subcellular location">
    <subcellularLocation>
        <location evidence="2">Cytoplasm</location>
    </subcellularLocation>
</comment>
<dbReference type="InterPro" id="IPR029398">
    <property type="entry name" value="PolB_thumb"/>
</dbReference>
<evidence type="ECO:0000256" key="18">
    <source>
        <dbReference type="ARBA" id="ARBA00044632"/>
    </source>
</evidence>
<evidence type="ECO:0000256" key="3">
    <source>
        <dbReference type="ARBA" id="ARBA00012417"/>
    </source>
</evidence>
<evidence type="ECO:0000256" key="12">
    <source>
        <dbReference type="ARBA" id="ARBA00022843"/>
    </source>
</evidence>
<evidence type="ECO:0000259" key="24">
    <source>
        <dbReference type="SMART" id="SM00483"/>
    </source>
</evidence>
<evidence type="ECO:0000313" key="26">
    <source>
        <dbReference type="Proteomes" id="UP000589520"/>
    </source>
</evidence>
<dbReference type="RefSeq" id="WP_179493001.1">
    <property type="nucleotide sequence ID" value="NZ_JACCCW010000002.1"/>
</dbReference>
<dbReference type="Gene3D" id="1.10.150.20">
    <property type="entry name" value="5' to 3' exonuclease, C-terminal subdomain"/>
    <property type="match status" value="1"/>
</dbReference>
<dbReference type="EC" id="4.2.99.18" evidence="4"/>
<evidence type="ECO:0000256" key="7">
    <source>
        <dbReference type="ARBA" id="ARBA00022634"/>
    </source>
</evidence>
<feature type="domain" description="Helix-hairpin-helix DNA-binding motif class 1" evidence="22">
    <location>
        <begin position="52"/>
        <end position="71"/>
    </location>
</feature>
<keyword evidence="10" id="KW-0235">DNA replication</keyword>
<dbReference type="Gene3D" id="3.30.460.10">
    <property type="entry name" value="Beta Polymerase, domain 2"/>
    <property type="match status" value="1"/>
</dbReference>
<dbReference type="InterPro" id="IPR022311">
    <property type="entry name" value="PolX-like"/>
</dbReference>
<dbReference type="Gene3D" id="1.10.150.110">
    <property type="entry name" value="DNA polymerase beta, N-terminal domain-like"/>
    <property type="match status" value="1"/>
</dbReference>
<feature type="domain" description="DNA-directed DNA polymerase X" evidence="24">
    <location>
        <begin position="1"/>
        <end position="321"/>
    </location>
</feature>
<dbReference type="Pfam" id="PF02811">
    <property type="entry name" value="PHP"/>
    <property type="match status" value="1"/>
</dbReference>
<feature type="domain" description="Polymerase/histidinol phosphatase N-terminal" evidence="23">
    <location>
        <begin position="345"/>
        <end position="425"/>
    </location>
</feature>
<dbReference type="SUPFAM" id="SSF89550">
    <property type="entry name" value="PHP domain-like"/>
    <property type="match status" value="1"/>
</dbReference>
<dbReference type="Proteomes" id="UP000589520">
    <property type="component" value="Unassembled WGS sequence"/>
</dbReference>
<dbReference type="GO" id="GO:0042578">
    <property type="term" value="F:phosphoric ester hydrolase activity"/>
    <property type="evidence" value="ECO:0007669"/>
    <property type="project" value="TreeGrafter"/>
</dbReference>
<evidence type="ECO:0000256" key="6">
    <source>
        <dbReference type="ARBA" id="ARBA00022481"/>
    </source>
</evidence>
<evidence type="ECO:0000256" key="10">
    <source>
        <dbReference type="ARBA" id="ARBA00022705"/>
    </source>
</evidence>
<keyword evidence="11" id="KW-0227">DNA damage</keyword>
<dbReference type="CDD" id="cd07436">
    <property type="entry name" value="PHP_PolX"/>
    <property type="match status" value="1"/>
</dbReference>
<dbReference type="SUPFAM" id="SSF81301">
    <property type="entry name" value="Nucleotidyltransferase"/>
    <property type="match status" value="1"/>
</dbReference>
<dbReference type="SMART" id="SM00483">
    <property type="entry name" value="POLXc"/>
    <property type="match status" value="1"/>
</dbReference>
<evidence type="ECO:0000256" key="15">
    <source>
        <dbReference type="ARBA" id="ARBA00023204"/>
    </source>
</evidence>
<comment type="catalytic activity">
    <reaction evidence="18">
        <text>2'-deoxyribonucleotide-(2'-deoxyribose 5'-phosphate)-2'-deoxyribonucleotide-DNA = a 3'-end 2'-deoxyribonucleotide-(2,3-dehydro-2,3-deoxyribose 5'-phosphate)-DNA + a 5'-end 5'-phospho-2'-deoxyribonucleoside-DNA + H(+)</text>
        <dbReference type="Rhea" id="RHEA:66592"/>
        <dbReference type="Rhea" id="RHEA-COMP:13180"/>
        <dbReference type="Rhea" id="RHEA-COMP:16897"/>
        <dbReference type="Rhea" id="RHEA-COMP:17067"/>
        <dbReference type="ChEBI" id="CHEBI:15378"/>
        <dbReference type="ChEBI" id="CHEBI:136412"/>
        <dbReference type="ChEBI" id="CHEBI:157695"/>
        <dbReference type="ChEBI" id="CHEBI:167181"/>
        <dbReference type="EC" id="4.2.99.18"/>
    </reaction>
</comment>
<dbReference type="PRINTS" id="PR00869">
    <property type="entry name" value="DNAPOLX"/>
</dbReference>
<feature type="domain" description="Helix-hairpin-helix DNA-binding motif class 1" evidence="22">
    <location>
        <begin position="92"/>
        <end position="111"/>
    </location>
</feature>
<dbReference type="NCBIfam" id="NF006375">
    <property type="entry name" value="PRK08609.1"/>
    <property type="match status" value="1"/>
</dbReference>
<dbReference type="PIRSF" id="PIRSF005047">
    <property type="entry name" value="UCP005047_YshC"/>
    <property type="match status" value="1"/>
</dbReference>
<keyword evidence="9" id="KW-0548">Nucleotidyltransferase</keyword>
<evidence type="ECO:0000256" key="21">
    <source>
        <dbReference type="ARBA" id="ARBA00049244"/>
    </source>
</evidence>
<reference evidence="25 26" key="1">
    <citation type="submission" date="2020-07" db="EMBL/GenBank/DDBJ databases">
        <title>Genomic Encyclopedia of Type Strains, Phase IV (KMG-V): Genome sequencing to study the core and pangenomes of soil and plant-associated prokaryotes.</title>
        <authorList>
            <person name="Whitman W."/>
        </authorList>
    </citation>
    <scope>NUCLEOTIDE SEQUENCE [LARGE SCALE GENOMIC DNA]</scope>
    <source>
        <strain evidence="25 26">X4EP2</strain>
    </source>
</reference>
<dbReference type="PANTHER" id="PTHR36928:SF1">
    <property type="entry name" value="PHOSPHATASE YCDX-RELATED"/>
    <property type="match status" value="1"/>
</dbReference>
<evidence type="ECO:0000256" key="4">
    <source>
        <dbReference type="ARBA" id="ARBA00012720"/>
    </source>
</evidence>
<comment type="catalytic activity">
    <reaction evidence="21">
        <text>DNA(n) + a 2'-deoxyribonucleoside 5'-triphosphate = DNA(n+1) + diphosphate</text>
        <dbReference type="Rhea" id="RHEA:22508"/>
        <dbReference type="Rhea" id="RHEA-COMP:17339"/>
        <dbReference type="Rhea" id="RHEA-COMP:17340"/>
        <dbReference type="ChEBI" id="CHEBI:33019"/>
        <dbReference type="ChEBI" id="CHEBI:61560"/>
        <dbReference type="ChEBI" id="CHEBI:173112"/>
        <dbReference type="EC" id="2.7.7.7"/>
    </reaction>
</comment>
<dbReference type="GO" id="GO:0005829">
    <property type="term" value="C:cytosol"/>
    <property type="evidence" value="ECO:0007669"/>
    <property type="project" value="TreeGrafter"/>
</dbReference>
<evidence type="ECO:0000313" key="25">
    <source>
        <dbReference type="EMBL" id="NYF81155.1"/>
    </source>
</evidence>
<keyword evidence="15" id="KW-0234">DNA repair</keyword>
<evidence type="ECO:0000256" key="17">
    <source>
        <dbReference type="ARBA" id="ARBA00035726"/>
    </source>
</evidence>
<evidence type="ECO:0000256" key="5">
    <source>
        <dbReference type="ARBA" id="ARBA00020020"/>
    </source>
</evidence>
<evidence type="ECO:0000256" key="9">
    <source>
        <dbReference type="ARBA" id="ARBA00022695"/>
    </source>
</evidence>
<evidence type="ECO:0000256" key="13">
    <source>
        <dbReference type="ARBA" id="ARBA00022932"/>
    </source>
</evidence>
<comment type="catalytic activity">
    <reaction evidence="19">
        <text>a 5'-end 2'-deoxyribose-2'-deoxyribonucleotide-DNA = (2E,4S)-4-hydroxypenten-2-al-5-phosphate + a 5'-end 5'-phospho-2'-deoxyribonucleoside-DNA + H(+)</text>
        <dbReference type="Rhea" id="RHEA:76255"/>
        <dbReference type="Rhea" id="RHEA-COMP:13180"/>
        <dbReference type="Rhea" id="RHEA-COMP:18657"/>
        <dbReference type="ChEBI" id="CHEBI:15378"/>
        <dbReference type="ChEBI" id="CHEBI:136412"/>
        <dbReference type="ChEBI" id="CHEBI:195194"/>
        <dbReference type="ChEBI" id="CHEBI:195195"/>
    </reaction>
</comment>
<dbReference type="Gene3D" id="3.30.210.10">
    <property type="entry name" value="DNA polymerase, thumb domain"/>
    <property type="match status" value="1"/>
</dbReference>
<dbReference type="AlphaFoldDB" id="A0A7Y9PJP8"/>
<evidence type="ECO:0000256" key="8">
    <source>
        <dbReference type="ARBA" id="ARBA00022679"/>
    </source>
</evidence>
<dbReference type="GO" id="GO:0008270">
    <property type="term" value="F:zinc ion binding"/>
    <property type="evidence" value="ECO:0007669"/>
    <property type="project" value="TreeGrafter"/>
</dbReference>
<evidence type="ECO:0000256" key="19">
    <source>
        <dbReference type="ARBA" id="ARBA00044678"/>
    </source>
</evidence>
<dbReference type="InterPro" id="IPR004013">
    <property type="entry name" value="PHP_dom"/>
</dbReference>
<comment type="function">
    <text evidence="20">Repair polymerase that plays a key role in base-excision repair. During this process, the damaged base is excised by specific DNA glycosylases, the DNA backbone is nicked at the abasic site by an apurinic/apyrimidic (AP) endonuclease, and POLB removes 5'-deoxyribose-phosphate from the preincised AP site acting as a 5'-deoxyribose-phosphate lyase (5'-dRP lyase); through its DNA polymerase activity, it adds one nucleotide to the 3' end of the arising single-nucleotide gap. Conducts 'gap-filling' DNA synthesis in a stepwise distributive fashion rather than in a processive fashion as for other DNA polymerases. It is also able to cleave sugar-phosphate bonds 3' to an intact AP site, acting as an AP lyase.</text>
</comment>
<dbReference type="GO" id="GO:0003887">
    <property type="term" value="F:DNA-directed DNA polymerase activity"/>
    <property type="evidence" value="ECO:0007669"/>
    <property type="project" value="UniProtKB-KW"/>
</dbReference>
<dbReference type="InterPro" id="IPR043519">
    <property type="entry name" value="NT_sf"/>
</dbReference>
<keyword evidence="8" id="KW-0808">Transferase</keyword>
<dbReference type="FunFam" id="3.20.20.140:FF:000047">
    <property type="entry name" value="PHP domain-containing protein"/>
    <property type="match status" value="1"/>
</dbReference>
<keyword evidence="12" id="KW-0832">Ubl conjugation</keyword>
<evidence type="ECO:0000256" key="20">
    <source>
        <dbReference type="ARBA" id="ARBA00045548"/>
    </source>
</evidence>
<protein>
    <recommendedName>
        <fullName evidence="5">DNA polymerase beta</fullName>
        <ecNumber evidence="3">2.7.7.7</ecNumber>
        <ecNumber evidence="4">4.2.99.18</ecNumber>
    </recommendedName>
    <alternativeName>
        <fullName evidence="16">5'-deoxyribose-phosphate lyase</fullName>
    </alternativeName>
    <alternativeName>
        <fullName evidence="17">AP lyase</fullName>
    </alternativeName>
</protein>
<keyword evidence="6" id="KW-0488">Methylation</keyword>
<dbReference type="GO" id="GO:0003677">
    <property type="term" value="F:DNA binding"/>
    <property type="evidence" value="ECO:0007669"/>
    <property type="project" value="InterPro"/>
</dbReference>
<dbReference type="PANTHER" id="PTHR36928">
    <property type="entry name" value="PHOSPHATASE YCDX-RELATED"/>
    <property type="match status" value="1"/>
</dbReference>
<dbReference type="InterPro" id="IPR003141">
    <property type="entry name" value="Pol/His_phosphatase_N"/>
</dbReference>
<dbReference type="InterPro" id="IPR003583">
    <property type="entry name" value="Hlx-hairpin-Hlx_DNA-bd_motif"/>
</dbReference>
<dbReference type="SUPFAM" id="SSF47802">
    <property type="entry name" value="DNA polymerase beta, N-terminal domain-like"/>
    <property type="match status" value="1"/>
</dbReference>
<dbReference type="InterPro" id="IPR022312">
    <property type="entry name" value="DNA_pol_X"/>
</dbReference>
<dbReference type="CDD" id="cd00141">
    <property type="entry name" value="NT_POLXc"/>
    <property type="match status" value="1"/>
</dbReference>
<dbReference type="InterPro" id="IPR050243">
    <property type="entry name" value="PHP_phosphatase"/>
</dbReference>
<evidence type="ECO:0000259" key="22">
    <source>
        <dbReference type="SMART" id="SM00278"/>
    </source>
</evidence>
<evidence type="ECO:0000256" key="2">
    <source>
        <dbReference type="ARBA" id="ARBA00004496"/>
    </source>
</evidence>
<evidence type="ECO:0000256" key="11">
    <source>
        <dbReference type="ARBA" id="ARBA00022763"/>
    </source>
</evidence>
<dbReference type="InterPro" id="IPR002008">
    <property type="entry name" value="DNA_pol_X_beta-like"/>
</dbReference>
<keyword evidence="7" id="KW-0237">DNA synthesis</keyword>
<sequence>MDNITIARLLDETAALLEIDSADPFRIRSYRRAAEAVEQQTTQLATLVAEPKQLLAIAGIGKGMAANIVDLVNTGSMQLREELLQKYRPTMLELLRLPGMGPKTVALVWSALGVSDIDQLEAAAKSGQMNTLPRMGEKFVTKLLKGIEDYRKNSSRFRVDQAREYADKISALILSFPGIEQVTPAGSLRRGRETCGDLDLLATGPACEPDVVAAAVEYVATLPLIDKLLARGQNKVSFTLRNNLQVDVRLLPRASYGAALQYFTGSKHHNVALRQRAIKRGLTLSEYALLRLEDNKIIASESEEDIYRALDLDYIPPELRENSGELEAAANHTLPHLITRADIRGDLHMHTNATDGRDTIRQMAEAALARGLSYIAITDHSKNLAMTNGLDDARALAHVKRIREIDAEMEGRIRILPGIEVDILADGSLDLEDSTLAQMDIVVASVHSHFAQPIEEMTARVLRAIENPHVRILGHPTGRLVLKREPFAIDIDTILKRASELGVAVEHNAAPARADLNDLHLRLAKQYGCKIVIDTDAHATEELDQMIYGITQLRRAWLTPADILNTLPLDNFLTALRPKP</sequence>
<dbReference type="EMBL" id="JACCCW010000002">
    <property type="protein sequence ID" value="NYF81155.1"/>
    <property type="molecule type" value="Genomic_DNA"/>
</dbReference>
<organism evidence="25 26">
    <name type="scientific">Granulicella arctica</name>
    <dbReference type="NCBI Taxonomy" id="940613"/>
    <lineage>
        <taxon>Bacteria</taxon>
        <taxon>Pseudomonadati</taxon>
        <taxon>Acidobacteriota</taxon>
        <taxon>Terriglobia</taxon>
        <taxon>Terriglobales</taxon>
        <taxon>Acidobacteriaceae</taxon>
        <taxon>Granulicella</taxon>
    </lineage>
</organism>
<dbReference type="InterPro" id="IPR047967">
    <property type="entry name" value="PolX_PHP"/>
</dbReference>
<dbReference type="InterPro" id="IPR016195">
    <property type="entry name" value="Pol/histidinol_Pase-like"/>
</dbReference>
<dbReference type="EC" id="2.7.7.7" evidence="3"/>
<dbReference type="SMART" id="SM00481">
    <property type="entry name" value="POLIIIAc"/>
    <property type="match status" value="1"/>
</dbReference>
<dbReference type="Gene3D" id="3.20.20.140">
    <property type="entry name" value="Metal-dependent hydrolases"/>
    <property type="match status" value="1"/>
</dbReference>
<proteinExistence type="predicted"/>
<dbReference type="GO" id="GO:0006281">
    <property type="term" value="P:DNA repair"/>
    <property type="evidence" value="ECO:0007669"/>
    <property type="project" value="UniProtKB-KW"/>
</dbReference>
<dbReference type="Pfam" id="PF14716">
    <property type="entry name" value="HHH_8"/>
    <property type="match status" value="1"/>
</dbReference>
<dbReference type="InterPro" id="IPR027421">
    <property type="entry name" value="DNA_pol_lamdba_lyase_dom_sf"/>
</dbReference>
<dbReference type="PRINTS" id="PR00870">
    <property type="entry name" value="DNAPOLXBETA"/>
</dbReference>
<accession>A0A7Y9PJP8</accession>
<dbReference type="Pfam" id="PF14791">
    <property type="entry name" value="DNA_pol_B_thumb"/>
    <property type="match status" value="1"/>
</dbReference>
<keyword evidence="26" id="KW-1185">Reference proteome</keyword>
<name>A0A7Y9PJP8_9BACT</name>
<dbReference type="GO" id="GO:0140078">
    <property type="term" value="F:class I DNA-(apurinic or apyrimidinic site) endonuclease activity"/>
    <property type="evidence" value="ECO:0007669"/>
    <property type="project" value="UniProtKB-EC"/>
</dbReference>
<keyword evidence="14" id="KW-0915">Sodium</keyword>
<dbReference type="Pfam" id="PF14520">
    <property type="entry name" value="HHH_5"/>
    <property type="match status" value="1"/>
</dbReference>
<comment type="caution">
    <text evidence="25">The sequence shown here is derived from an EMBL/GenBank/DDBJ whole genome shotgun (WGS) entry which is preliminary data.</text>
</comment>
<evidence type="ECO:0000256" key="1">
    <source>
        <dbReference type="ARBA" id="ARBA00001946"/>
    </source>
</evidence>
<comment type="cofactor">
    <cofactor evidence="1">
        <name>Mg(2+)</name>
        <dbReference type="ChEBI" id="CHEBI:18420"/>
    </cofactor>
</comment>
<dbReference type="InterPro" id="IPR037160">
    <property type="entry name" value="DNA_Pol_thumb_sf"/>
</dbReference>
<dbReference type="SMART" id="SM00278">
    <property type="entry name" value="HhH1"/>
    <property type="match status" value="2"/>
</dbReference>
<evidence type="ECO:0000259" key="23">
    <source>
        <dbReference type="SMART" id="SM00481"/>
    </source>
</evidence>
<keyword evidence="13" id="KW-0239">DNA-directed DNA polymerase</keyword>
<evidence type="ECO:0000256" key="14">
    <source>
        <dbReference type="ARBA" id="ARBA00023053"/>
    </source>
</evidence>
<dbReference type="InterPro" id="IPR002054">
    <property type="entry name" value="DNA-dir_DNA_pol_X"/>
</dbReference>
<evidence type="ECO:0000256" key="16">
    <source>
        <dbReference type="ARBA" id="ARBA00035717"/>
    </source>
</evidence>
<gene>
    <name evidence="25" type="ORF">HDF17_003475</name>
</gene>
<dbReference type="InterPro" id="IPR010996">
    <property type="entry name" value="HHH_MUS81"/>
</dbReference>